<keyword evidence="6 7" id="KW-0472">Membrane</keyword>
<dbReference type="SUPFAM" id="SSF161098">
    <property type="entry name" value="MetI-like"/>
    <property type="match status" value="1"/>
</dbReference>
<comment type="similarity">
    <text evidence="7">Belongs to the binding-protein-dependent transport system permease family.</text>
</comment>
<comment type="caution">
    <text evidence="9">The sequence shown here is derived from an EMBL/GenBank/DDBJ whole genome shotgun (WGS) entry which is preliminary data.</text>
</comment>
<evidence type="ECO:0000256" key="7">
    <source>
        <dbReference type="RuleBase" id="RU363032"/>
    </source>
</evidence>
<sequence length="293" mass="32897">MNNNKFVGKVGVGEVITYIVLILVLIFTILPLVFMVTAAFMDAKQIMSMPYTWIPSKKYFTSESRTFFTNFQKAILGNHGEKIFFTNLLNSLVVALTCSITTVLMASLCGYGLAKFNFKGKTLVFMLIMSTMMIPFEAIMIPLYLVASKFKLINTIPGLIIPFLVSAFGVFQMRQYLLTFPSEYLDAARVDGLGEFKIYYKIVLPNSTPVIATLGILSFRNQWDNLLWPLLCSQAEKMKTVPLYISKFAEEKQTDEGALMACALLASIPMFILFFSLSKYFLGGAAVYESRKG</sequence>
<dbReference type="EMBL" id="VUNN01000015">
    <property type="protein sequence ID" value="MSU06695.1"/>
    <property type="molecule type" value="Genomic_DNA"/>
</dbReference>
<feature type="transmembrane region" description="Helical" evidence="7">
    <location>
        <begin position="15"/>
        <end position="40"/>
    </location>
</feature>
<dbReference type="InterPro" id="IPR035906">
    <property type="entry name" value="MetI-like_sf"/>
</dbReference>
<feature type="transmembrane region" description="Helical" evidence="7">
    <location>
        <begin position="125"/>
        <end position="147"/>
    </location>
</feature>
<dbReference type="GO" id="GO:0005886">
    <property type="term" value="C:plasma membrane"/>
    <property type="evidence" value="ECO:0007669"/>
    <property type="project" value="UniProtKB-SubCell"/>
</dbReference>
<evidence type="ECO:0000256" key="4">
    <source>
        <dbReference type="ARBA" id="ARBA00022692"/>
    </source>
</evidence>
<feature type="transmembrane region" description="Helical" evidence="7">
    <location>
        <begin position="159"/>
        <end position="178"/>
    </location>
</feature>
<evidence type="ECO:0000256" key="6">
    <source>
        <dbReference type="ARBA" id="ARBA00023136"/>
    </source>
</evidence>
<dbReference type="PANTHER" id="PTHR43744">
    <property type="entry name" value="ABC TRANSPORTER PERMEASE PROTEIN MG189-RELATED-RELATED"/>
    <property type="match status" value="1"/>
</dbReference>
<dbReference type="Proteomes" id="UP000460549">
    <property type="component" value="Unassembled WGS sequence"/>
</dbReference>
<gene>
    <name evidence="9" type="ORF">FYJ80_07895</name>
</gene>
<evidence type="ECO:0000256" key="2">
    <source>
        <dbReference type="ARBA" id="ARBA00022448"/>
    </source>
</evidence>
<protein>
    <submittedName>
        <fullName evidence="9">Carbohydrate ABC transporter permease</fullName>
    </submittedName>
</protein>
<dbReference type="PROSITE" id="PS50928">
    <property type="entry name" value="ABC_TM1"/>
    <property type="match status" value="1"/>
</dbReference>
<dbReference type="Gene3D" id="1.10.3720.10">
    <property type="entry name" value="MetI-like"/>
    <property type="match status" value="1"/>
</dbReference>
<name>A0A7X2TS12_9SPIO</name>
<dbReference type="InterPro" id="IPR000515">
    <property type="entry name" value="MetI-like"/>
</dbReference>
<evidence type="ECO:0000256" key="3">
    <source>
        <dbReference type="ARBA" id="ARBA00022475"/>
    </source>
</evidence>
<dbReference type="AlphaFoldDB" id="A0A7X2TS12"/>
<keyword evidence="5 7" id="KW-1133">Transmembrane helix</keyword>
<evidence type="ECO:0000259" key="8">
    <source>
        <dbReference type="PROSITE" id="PS50928"/>
    </source>
</evidence>
<feature type="transmembrane region" description="Helical" evidence="7">
    <location>
        <begin position="92"/>
        <end position="113"/>
    </location>
</feature>
<feature type="domain" description="ABC transmembrane type-1" evidence="8">
    <location>
        <begin position="88"/>
        <end position="277"/>
    </location>
</feature>
<evidence type="ECO:0000313" key="10">
    <source>
        <dbReference type="Proteomes" id="UP000460549"/>
    </source>
</evidence>
<keyword evidence="2 7" id="KW-0813">Transport</keyword>
<feature type="transmembrane region" description="Helical" evidence="7">
    <location>
        <begin position="257"/>
        <end position="277"/>
    </location>
</feature>
<evidence type="ECO:0000313" key="9">
    <source>
        <dbReference type="EMBL" id="MSU06695.1"/>
    </source>
</evidence>
<dbReference type="GO" id="GO:0055085">
    <property type="term" value="P:transmembrane transport"/>
    <property type="evidence" value="ECO:0007669"/>
    <property type="project" value="InterPro"/>
</dbReference>
<reference evidence="9 10" key="1">
    <citation type="submission" date="2019-08" db="EMBL/GenBank/DDBJ databases">
        <title>In-depth cultivation of the pig gut microbiome towards novel bacterial diversity and tailored functional studies.</title>
        <authorList>
            <person name="Wylensek D."/>
            <person name="Hitch T.C.A."/>
            <person name="Clavel T."/>
        </authorList>
    </citation>
    <scope>NUCLEOTIDE SEQUENCE [LARGE SCALE GENOMIC DNA]</scope>
    <source>
        <strain evidence="9 10">NM-380-WT-3C1</strain>
    </source>
</reference>
<dbReference type="RefSeq" id="WP_154425749.1">
    <property type="nucleotide sequence ID" value="NZ_JAQYGB010000006.1"/>
</dbReference>
<proteinExistence type="inferred from homology"/>
<comment type="subcellular location">
    <subcellularLocation>
        <location evidence="1 7">Cell membrane</location>
        <topology evidence="1 7">Multi-pass membrane protein</topology>
    </subcellularLocation>
</comment>
<dbReference type="CDD" id="cd06261">
    <property type="entry name" value="TM_PBP2"/>
    <property type="match status" value="1"/>
</dbReference>
<evidence type="ECO:0000256" key="1">
    <source>
        <dbReference type="ARBA" id="ARBA00004651"/>
    </source>
</evidence>
<dbReference type="Pfam" id="PF00528">
    <property type="entry name" value="BPD_transp_1"/>
    <property type="match status" value="1"/>
</dbReference>
<keyword evidence="10" id="KW-1185">Reference proteome</keyword>
<evidence type="ECO:0000256" key="5">
    <source>
        <dbReference type="ARBA" id="ARBA00022989"/>
    </source>
</evidence>
<accession>A0A7X2TS12</accession>
<keyword evidence="4 7" id="KW-0812">Transmembrane</keyword>
<dbReference type="PANTHER" id="PTHR43744:SF12">
    <property type="entry name" value="ABC TRANSPORTER PERMEASE PROTEIN MG189-RELATED"/>
    <property type="match status" value="1"/>
</dbReference>
<organism evidence="9 10">
    <name type="scientific">Bullifex porci</name>
    <dbReference type="NCBI Taxonomy" id="2606638"/>
    <lineage>
        <taxon>Bacteria</taxon>
        <taxon>Pseudomonadati</taxon>
        <taxon>Spirochaetota</taxon>
        <taxon>Spirochaetia</taxon>
        <taxon>Spirochaetales</taxon>
        <taxon>Spirochaetaceae</taxon>
        <taxon>Bullifex</taxon>
    </lineage>
</organism>
<keyword evidence="3" id="KW-1003">Cell membrane</keyword>